<evidence type="ECO:0000256" key="1">
    <source>
        <dbReference type="SAM" id="MobiDB-lite"/>
    </source>
</evidence>
<name>A0A4P6UY40_9HYPH</name>
<organism evidence="3 4">
    <name type="scientific">Roseitalea porphyridii</name>
    <dbReference type="NCBI Taxonomy" id="1852022"/>
    <lineage>
        <taxon>Bacteria</taxon>
        <taxon>Pseudomonadati</taxon>
        <taxon>Pseudomonadota</taxon>
        <taxon>Alphaproteobacteria</taxon>
        <taxon>Hyphomicrobiales</taxon>
        <taxon>Ahrensiaceae</taxon>
        <taxon>Roseitalea</taxon>
    </lineage>
</organism>
<evidence type="ECO:0000313" key="4">
    <source>
        <dbReference type="Proteomes" id="UP000293719"/>
    </source>
</evidence>
<sequence>MKNRLCALVAGTVLCAFAAAPATAGYTVYVDSALPSVLFVEFDAPPEGEMPEETAAAAPAPVVITGPGADFGLSGPPAMSDQRMEEGRQEEEETRSGELDLAPTPQNLVEDAVREEIFRDIELR</sequence>
<evidence type="ECO:0000313" key="3">
    <source>
        <dbReference type="EMBL" id="QBK29951.1"/>
    </source>
</evidence>
<evidence type="ECO:0000256" key="2">
    <source>
        <dbReference type="SAM" id="SignalP"/>
    </source>
</evidence>
<dbReference type="EMBL" id="CP036532">
    <property type="protein sequence ID" value="QBK29951.1"/>
    <property type="molecule type" value="Genomic_DNA"/>
</dbReference>
<dbReference type="Proteomes" id="UP000293719">
    <property type="component" value="Chromosome"/>
</dbReference>
<dbReference type="AlphaFoldDB" id="A0A4P6UY40"/>
<feature type="region of interest" description="Disordered" evidence="1">
    <location>
        <begin position="66"/>
        <end position="108"/>
    </location>
</feature>
<feature type="signal peptide" evidence="2">
    <location>
        <begin position="1"/>
        <end position="24"/>
    </location>
</feature>
<dbReference type="KEGG" id="rpod:E0E05_04650"/>
<protein>
    <recommendedName>
        <fullName evidence="5">DUF4124 domain-containing protein</fullName>
    </recommendedName>
</protein>
<feature type="chain" id="PRO_5020438848" description="DUF4124 domain-containing protein" evidence="2">
    <location>
        <begin position="25"/>
        <end position="124"/>
    </location>
</feature>
<keyword evidence="2" id="KW-0732">Signal</keyword>
<accession>A0A4P6UY40</accession>
<reference evidence="3 4" key="1">
    <citation type="journal article" date="2017" name="Int. J. Syst. Evol. Microbiol.">
        <title>Roseitalea porphyridii gen. nov., sp. nov., isolated from a red alga, and reclassification of Hoeflea suaedae Chung et al. 2013 as Pseudohoeflea suaedae gen. nov., comb. nov.</title>
        <authorList>
            <person name="Hyeon J.W."/>
            <person name="Jeong S.E."/>
            <person name="Baek K."/>
            <person name="Jeon C.O."/>
        </authorList>
    </citation>
    <scope>NUCLEOTIDE SEQUENCE [LARGE SCALE GENOMIC DNA]</scope>
    <source>
        <strain evidence="3 4">MA7-20</strain>
    </source>
</reference>
<proteinExistence type="predicted"/>
<dbReference type="RefSeq" id="WP_131615658.1">
    <property type="nucleotide sequence ID" value="NZ_CP036532.1"/>
</dbReference>
<gene>
    <name evidence="3" type="ORF">E0E05_04650</name>
</gene>
<keyword evidence="4" id="KW-1185">Reference proteome</keyword>
<dbReference type="GeneID" id="90766577"/>
<evidence type="ECO:0008006" key="5">
    <source>
        <dbReference type="Google" id="ProtNLM"/>
    </source>
</evidence>